<dbReference type="InterPro" id="IPR052574">
    <property type="entry name" value="CDIRP"/>
</dbReference>
<evidence type="ECO:0000256" key="1">
    <source>
        <dbReference type="ARBA" id="ARBA00022614"/>
    </source>
</evidence>
<gene>
    <name evidence="3" type="ORF">ACFFK0_08420</name>
</gene>
<dbReference type="Proteomes" id="UP001589776">
    <property type="component" value="Unassembled WGS sequence"/>
</dbReference>
<organism evidence="3 4">
    <name type="scientific">Paenibacillus chartarius</name>
    <dbReference type="NCBI Taxonomy" id="747481"/>
    <lineage>
        <taxon>Bacteria</taxon>
        <taxon>Bacillati</taxon>
        <taxon>Bacillota</taxon>
        <taxon>Bacilli</taxon>
        <taxon>Bacillales</taxon>
        <taxon>Paenibacillaceae</taxon>
        <taxon>Paenibacillus</taxon>
    </lineage>
</organism>
<dbReference type="Gene3D" id="3.80.10.10">
    <property type="entry name" value="Ribonuclease Inhibitor"/>
    <property type="match status" value="2"/>
</dbReference>
<accession>A0ABV6DIL3</accession>
<dbReference type="InterPro" id="IPR032675">
    <property type="entry name" value="LRR_dom_sf"/>
</dbReference>
<dbReference type="RefSeq" id="WP_377469665.1">
    <property type="nucleotide sequence ID" value="NZ_JBHLWN010000031.1"/>
</dbReference>
<dbReference type="InterPro" id="IPR001611">
    <property type="entry name" value="Leu-rich_rpt"/>
</dbReference>
<keyword evidence="4" id="KW-1185">Reference proteome</keyword>
<name>A0ABV6DIL3_9BACL</name>
<comment type="caution">
    <text evidence="3">The sequence shown here is derived from an EMBL/GenBank/DDBJ whole genome shotgun (WGS) entry which is preliminary data.</text>
</comment>
<keyword evidence="1" id="KW-0433">Leucine-rich repeat</keyword>
<sequence length="294" mass="34439">MEIIEFQDKGFENAVRHELEVTDEPLTSKDIAQLRGLLIYSAAEEHEQVPRAIVGSGFQVFKPSIRFNVRASVNRMWEADLKHFNRLKALYLYAKTTDLTFLSNFKELNELHVVGTRNKDWSFLSELINLRSLFIKRASLHDLEIFRELSIKQEELASLSDDPFLWSHKLEFVRLEHCGIQDITPLADLKWLAELDLSHNQISDFSSVLDLPLYSLTLRYNRLSHLSFIARDRWHLDYLDVRHNQIEDISPLVHLINLSKLYVGHNPISDYSVIHQLPVQRHDVTSYKPRRKRG</sequence>
<dbReference type="Pfam" id="PF12799">
    <property type="entry name" value="LRR_4"/>
    <property type="match status" value="2"/>
</dbReference>
<dbReference type="PANTHER" id="PTHR47566">
    <property type="match status" value="1"/>
</dbReference>
<dbReference type="InterPro" id="IPR025875">
    <property type="entry name" value="Leu-rich_rpt_4"/>
</dbReference>
<dbReference type="PANTHER" id="PTHR47566:SF1">
    <property type="entry name" value="PROTEIN NUD1"/>
    <property type="match status" value="1"/>
</dbReference>
<dbReference type="EMBL" id="JBHLWN010000031">
    <property type="protein sequence ID" value="MFC0212485.1"/>
    <property type="molecule type" value="Genomic_DNA"/>
</dbReference>
<protein>
    <submittedName>
        <fullName evidence="3">Leucine-rich repeat domain-containing protein</fullName>
    </submittedName>
</protein>
<dbReference type="SUPFAM" id="SSF52058">
    <property type="entry name" value="L domain-like"/>
    <property type="match status" value="1"/>
</dbReference>
<evidence type="ECO:0000256" key="2">
    <source>
        <dbReference type="ARBA" id="ARBA00022737"/>
    </source>
</evidence>
<proteinExistence type="predicted"/>
<dbReference type="PROSITE" id="PS51450">
    <property type="entry name" value="LRR"/>
    <property type="match status" value="2"/>
</dbReference>
<evidence type="ECO:0000313" key="4">
    <source>
        <dbReference type="Proteomes" id="UP001589776"/>
    </source>
</evidence>
<reference evidence="3 4" key="1">
    <citation type="submission" date="2024-09" db="EMBL/GenBank/DDBJ databases">
        <authorList>
            <person name="Sun Q."/>
            <person name="Mori K."/>
        </authorList>
    </citation>
    <scope>NUCLEOTIDE SEQUENCE [LARGE SCALE GENOMIC DNA]</scope>
    <source>
        <strain evidence="3 4">CCM 7759</strain>
    </source>
</reference>
<keyword evidence="2" id="KW-0677">Repeat</keyword>
<evidence type="ECO:0000313" key="3">
    <source>
        <dbReference type="EMBL" id="MFC0212485.1"/>
    </source>
</evidence>